<evidence type="ECO:0008006" key="3">
    <source>
        <dbReference type="Google" id="ProtNLM"/>
    </source>
</evidence>
<evidence type="ECO:0000313" key="2">
    <source>
        <dbReference type="Proteomes" id="UP000243217"/>
    </source>
</evidence>
<name>A0A1V9ZBP1_9STRA</name>
<reference evidence="1 2" key="1">
    <citation type="journal article" date="2014" name="Genome Biol. Evol.">
        <title>The secreted proteins of Achlya hypogyna and Thraustotheca clavata identify the ancestral oomycete secretome and reveal gene acquisitions by horizontal gene transfer.</title>
        <authorList>
            <person name="Misner I."/>
            <person name="Blouin N."/>
            <person name="Leonard G."/>
            <person name="Richards T.A."/>
            <person name="Lane C.E."/>
        </authorList>
    </citation>
    <scope>NUCLEOTIDE SEQUENCE [LARGE SCALE GENOMIC DNA]</scope>
    <source>
        <strain evidence="1 2">ATCC 34112</strain>
    </source>
</reference>
<sequence>MLIVCFEGCHGPYLLFEASLNVVIGSGKSSLCKEVNDMGFRVLDENFLDMPAYSLHPQSLFMETKWVCSWFDRVLSLARHERNISRVFFADRSPFSAVFYSANGHLLEPLIRAQMKEIAEFANVQFLTIHVNVERELLWKRIQARLLLEPERIRYMEHKRSKMEDCLAFYNSFKWDLQIENTNGSLHQLAEDVVKKLYDELPIMQLQVQEMANQKDIASEMEQTDSDCESEMTVSCYDESPVKERLQSIKDVEPICMDLDMA</sequence>
<gene>
    <name evidence="1" type="ORF">THRCLA_07929</name>
</gene>
<evidence type="ECO:0000313" key="1">
    <source>
        <dbReference type="EMBL" id="OQR95372.1"/>
    </source>
</evidence>
<organism evidence="1 2">
    <name type="scientific">Thraustotheca clavata</name>
    <dbReference type="NCBI Taxonomy" id="74557"/>
    <lineage>
        <taxon>Eukaryota</taxon>
        <taxon>Sar</taxon>
        <taxon>Stramenopiles</taxon>
        <taxon>Oomycota</taxon>
        <taxon>Saprolegniomycetes</taxon>
        <taxon>Saprolegniales</taxon>
        <taxon>Achlyaceae</taxon>
        <taxon>Thraustotheca</taxon>
    </lineage>
</organism>
<accession>A0A1V9ZBP1</accession>
<dbReference type="Proteomes" id="UP000243217">
    <property type="component" value="Unassembled WGS sequence"/>
</dbReference>
<dbReference type="OrthoDB" id="15417at2759"/>
<dbReference type="InterPro" id="IPR027417">
    <property type="entry name" value="P-loop_NTPase"/>
</dbReference>
<dbReference type="SUPFAM" id="SSF52540">
    <property type="entry name" value="P-loop containing nucleoside triphosphate hydrolases"/>
    <property type="match status" value="1"/>
</dbReference>
<protein>
    <recommendedName>
        <fullName evidence="3">NadR/Ttd14 AAA domain-containing protein</fullName>
    </recommendedName>
</protein>
<proteinExistence type="predicted"/>
<keyword evidence="2" id="KW-1185">Reference proteome</keyword>
<dbReference type="EMBL" id="JNBS01002123">
    <property type="protein sequence ID" value="OQR95372.1"/>
    <property type="molecule type" value="Genomic_DNA"/>
</dbReference>
<dbReference type="AlphaFoldDB" id="A0A1V9ZBP1"/>
<dbReference type="Gene3D" id="3.40.50.300">
    <property type="entry name" value="P-loop containing nucleotide triphosphate hydrolases"/>
    <property type="match status" value="1"/>
</dbReference>
<comment type="caution">
    <text evidence="1">The sequence shown here is derived from an EMBL/GenBank/DDBJ whole genome shotgun (WGS) entry which is preliminary data.</text>
</comment>